<feature type="chain" id="PRO_5038869504" evidence="2">
    <location>
        <begin position="25"/>
        <end position="105"/>
    </location>
</feature>
<evidence type="ECO:0000256" key="2">
    <source>
        <dbReference type="SAM" id="SignalP"/>
    </source>
</evidence>
<feature type="domain" description="DUF4124" evidence="3">
    <location>
        <begin position="13"/>
        <end position="64"/>
    </location>
</feature>
<dbReference type="Proteomes" id="UP000886687">
    <property type="component" value="Unassembled WGS sequence"/>
</dbReference>
<accession>A0A9E4K8H7</accession>
<evidence type="ECO:0000259" key="3">
    <source>
        <dbReference type="Pfam" id="PF13511"/>
    </source>
</evidence>
<sequence>MKERNIGMTAAYLLLLLLPLNAQAVIYKWVDENGKVHYSQSPPPKGSQRAPIDTSTFSTMEMRKAPKVSLTPKKTRKPKSKPRKKRVVKTISKRPNTRSTCPLKR</sequence>
<dbReference type="Pfam" id="PF13511">
    <property type="entry name" value="DUF4124"/>
    <property type="match status" value="1"/>
</dbReference>
<reference evidence="4" key="1">
    <citation type="journal article" date="2021" name="Proc. Natl. Acad. Sci. U.S.A.">
        <title>Global biogeography of chemosynthetic symbionts reveals both localized and globally distributed symbiont groups. .</title>
        <authorList>
            <person name="Osvatic J.T."/>
            <person name="Wilkins L.G.E."/>
            <person name="Leibrecht L."/>
            <person name="Leray M."/>
            <person name="Zauner S."/>
            <person name="Polzin J."/>
            <person name="Camacho Y."/>
            <person name="Gros O."/>
            <person name="van Gils J.A."/>
            <person name="Eisen J.A."/>
            <person name="Petersen J.M."/>
            <person name="Yuen B."/>
        </authorList>
    </citation>
    <scope>NUCLEOTIDE SEQUENCE</scope>
    <source>
        <strain evidence="4">MAGL173</strain>
    </source>
</reference>
<organism evidence="4 5">
    <name type="scientific">Candidatus Thiodiazotropha lotti</name>
    <dbReference type="NCBI Taxonomy" id="2792787"/>
    <lineage>
        <taxon>Bacteria</taxon>
        <taxon>Pseudomonadati</taxon>
        <taxon>Pseudomonadota</taxon>
        <taxon>Gammaproteobacteria</taxon>
        <taxon>Chromatiales</taxon>
        <taxon>Sedimenticolaceae</taxon>
        <taxon>Candidatus Thiodiazotropha</taxon>
    </lineage>
</organism>
<feature type="signal peptide" evidence="2">
    <location>
        <begin position="1"/>
        <end position="24"/>
    </location>
</feature>
<keyword evidence="2" id="KW-0732">Signal</keyword>
<comment type="caution">
    <text evidence="4">The sequence shown here is derived from an EMBL/GenBank/DDBJ whole genome shotgun (WGS) entry which is preliminary data.</text>
</comment>
<proteinExistence type="predicted"/>
<gene>
    <name evidence="4" type="ORF">JAZ04_18310</name>
</gene>
<dbReference type="AlphaFoldDB" id="A0A9E4K8H7"/>
<dbReference type="EMBL" id="JAEPDI010000015">
    <property type="protein sequence ID" value="MCG7940793.1"/>
    <property type="molecule type" value="Genomic_DNA"/>
</dbReference>
<name>A0A9E4K8H7_9GAMM</name>
<evidence type="ECO:0000313" key="4">
    <source>
        <dbReference type="EMBL" id="MCG7940793.1"/>
    </source>
</evidence>
<evidence type="ECO:0000256" key="1">
    <source>
        <dbReference type="SAM" id="MobiDB-lite"/>
    </source>
</evidence>
<dbReference type="InterPro" id="IPR025392">
    <property type="entry name" value="DUF4124"/>
</dbReference>
<feature type="compositionally biased region" description="Basic residues" evidence="1">
    <location>
        <begin position="73"/>
        <end position="96"/>
    </location>
</feature>
<protein>
    <submittedName>
        <fullName evidence="4">DUF4124 domain-containing protein</fullName>
    </submittedName>
</protein>
<feature type="region of interest" description="Disordered" evidence="1">
    <location>
        <begin position="38"/>
        <end position="105"/>
    </location>
</feature>
<evidence type="ECO:0000313" key="5">
    <source>
        <dbReference type="Proteomes" id="UP000886687"/>
    </source>
</evidence>